<keyword evidence="1" id="KW-0472">Membrane</keyword>
<dbReference type="EMBL" id="SWFM01000005">
    <property type="protein sequence ID" value="TKD68693.1"/>
    <property type="molecule type" value="Genomic_DNA"/>
</dbReference>
<evidence type="ECO:0000313" key="2">
    <source>
        <dbReference type="EMBL" id="TKD68693.1"/>
    </source>
</evidence>
<accession>A0A4U1MD87</accession>
<dbReference type="RefSeq" id="WP_136948139.1">
    <property type="nucleotide sequence ID" value="NZ_SWFM01000005.1"/>
</dbReference>
<protein>
    <submittedName>
        <fullName evidence="2">Tryptophan transporter</fullName>
    </submittedName>
</protein>
<reference evidence="2 3" key="1">
    <citation type="submission" date="2019-04" db="EMBL/GenBank/DDBJ databases">
        <title>Genome sequence of Bacillus hwajinpoensis strain Y2.</title>
        <authorList>
            <person name="Fair J.L."/>
            <person name="Maclea K.S."/>
        </authorList>
    </citation>
    <scope>NUCLEOTIDE SEQUENCE [LARGE SCALE GENOMIC DNA]</scope>
    <source>
        <strain evidence="2 3">Y2</strain>
    </source>
</reference>
<dbReference type="Pfam" id="PF17099">
    <property type="entry name" value="TrpP"/>
    <property type="match status" value="1"/>
</dbReference>
<evidence type="ECO:0000313" key="3">
    <source>
        <dbReference type="Proteomes" id="UP000310541"/>
    </source>
</evidence>
<dbReference type="OrthoDB" id="2243651at2"/>
<feature type="transmembrane region" description="Helical" evidence="1">
    <location>
        <begin position="6"/>
        <end position="30"/>
    </location>
</feature>
<dbReference type="Proteomes" id="UP000310541">
    <property type="component" value="Unassembled WGS sequence"/>
</dbReference>
<organism evidence="2 3">
    <name type="scientific">Guptibacillus hwajinpoensis</name>
    <dbReference type="NCBI Taxonomy" id="208199"/>
    <lineage>
        <taxon>Bacteria</taxon>
        <taxon>Bacillati</taxon>
        <taxon>Bacillota</taxon>
        <taxon>Bacilli</taxon>
        <taxon>Bacillales</taxon>
        <taxon>Guptibacillaceae</taxon>
        <taxon>Guptibacillus</taxon>
    </lineage>
</organism>
<dbReference type="AlphaFoldDB" id="A0A4U1MD87"/>
<evidence type="ECO:0000256" key="1">
    <source>
        <dbReference type="SAM" id="Phobius"/>
    </source>
</evidence>
<comment type="caution">
    <text evidence="2">The sequence shown here is derived from an EMBL/GenBank/DDBJ whole genome shotgun (WGS) entry which is preliminary data.</text>
</comment>
<proteinExistence type="predicted"/>
<feature type="transmembrane region" description="Helical" evidence="1">
    <location>
        <begin position="138"/>
        <end position="161"/>
    </location>
</feature>
<keyword evidence="1" id="KW-1133">Transmembrane helix</keyword>
<sequence>MKTKNLVLMALLLGIGTILHAIIPGLISGMKNDMLLTMMFLGILLFPERKSVLVLGLATGVISAATTTFPGGQLANIIDKPITAFAFFGLYLLVQRFGQSLITAGVLTAIGTMISGAIFLGAALVFTGLPGGAAFTGLFLTVVLPTAAVNTIAIVLIYPVVQSILKRTSFAY</sequence>
<name>A0A4U1MD87_9BACL</name>
<gene>
    <name evidence="2" type="ORF">FBF83_15940</name>
</gene>
<feature type="transmembrane region" description="Helical" evidence="1">
    <location>
        <begin position="101"/>
        <end position="126"/>
    </location>
</feature>
<dbReference type="InterPro" id="IPR031360">
    <property type="entry name" value="TrpP"/>
</dbReference>
<keyword evidence="1" id="KW-0812">Transmembrane</keyword>
<feature type="transmembrane region" description="Helical" evidence="1">
    <location>
        <begin position="77"/>
        <end position="94"/>
    </location>
</feature>